<comment type="caution">
    <text evidence="2">The sequence shown here is derived from an EMBL/GenBank/DDBJ whole genome shotgun (WGS) entry which is preliminary data.</text>
</comment>
<dbReference type="InterPro" id="IPR036986">
    <property type="entry name" value="S4_RNA-bd_sf"/>
</dbReference>
<protein>
    <submittedName>
        <fullName evidence="2">RNA-binding S4 domain-containing protein</fullName>
    </submittedName>
</protein>
<dbReference type="Gene3D" id="3.10.290.10">
    <property type="entry name" value="RNA-binding S4 domain"/>
    <property type="match status" value="1"/>
</dbReference>
<dbReference type="EMBL" id="JACHTF010000003">
    <property type="protein sequence ID" value="MBB1059764.1"/>
    <property type="molecule type" value="Genomic_DNA"/>
</dbReference>
<accession>A0A7W3TKS3</accession>
<keyword evidence="1" id="KW-0694">RNA-binding</keyword>
<dbReference type="GO" id="GO:0003723">
    <property type="term" value="F:RNA binding"/>
    <property type="evidence" value="ECO:0007669"/>
    <property type="project" value="UniProtKB-KW"/>
</dbReference>
<proteinExistence type="predicted"/>
<gene>
    <name evidence="2" type="ORF">H4F98_04175</name>
</gene>
<dbReference type="AlphaFoldDB" id="A0A7W3TKS3"/>
<dbReference type="Pfam" id="PF13275">
    <property type="entry name" value="S4_2"/>
    <property type="match status" value="1"/>
</dbReference>
<dbReference type="Proteomes" id="UP000523196">
    <property type="component" value="Unassembled WGS sequence"/>
</dbReference>
<keyword evidence="3" id="KW-1185">Reference proteome</keyword>
<dbReference type="SUPFAM" id="SSF55174">
    <property type="entry name" value="Alpha-L RNA-binding motif"/>
    <property type="match status" value="1"/>
</dbReference>
<evidence type="ECO:0000256" key="1">
    <source>
        <dbReference type="PROSITE-ProRule" id="PRU00182"/>
    </source>
</evidence>
<evidence type="ECO:0000313" key="2">
    <source>
        <dbReference type="EMBL" id="MBB1059764.1"/>
    </source>
</evidence>
<reference evidence="2 3" key="1">
    <citation type="submission" date="2020-08" db="EMBL/GenBank/DDBJ databases">
        <authorList>
            <person name="Xu S."/>
            <person name="Li A."/>
        </authorList>
    </citation>
    <scope>NUCLEOTIDE SEQUENCE [LARGE SCALE GENOMIC DNA]</scope>
    <source>
        <strain evidence="2 3">119BY6-57</strain>
    </source>
</reference>
<sequence length="76" mass="8144">MQRIRFELEPDRDHVELNQLLKLAGLCDSGGMGKAIVASGAVSVDGQVELRKTCKIRPGQRVALEGVEIEVLATGA</sequence>
<organism evidence="2 3">
    <name type="scientific">Marilutibacter spongiae</name>
    <dbReference type="NCBI Taxonomy" id="2025720"/>
    <lineage>
        <taxon>Bacteria</taxon>
        <taxon>Pseudomonadati</taxon>
        <taxon>Pseudomonadota</taxon>
        <taxon>Gammaproteobacteria</taxon>
        <taxon>Lysobacterales</taxon>
        <taxon>Lysobacteraceae</taxon>
        <taxon>Marilutibacter</taxon>
    </lineage>
</organism>
<dbReference type="PROSITE" id="PS50889">
    <property type="entry name" value="S4"/>
    <property type="match status" value="1"/>
</dbReference>
<dbReference type="RefSeq" id="WP_182685375.1">
    <property type="nucleotide sequence ID" value="NZ_JACHTF010000003.1"/>
</dbReference>
<name>A0A7W3TKS3_9GAMM</name>
<dbReference type="CDD" id="cd00165">
    <property type="entry name" value="S4"/>
    <property type="match status" value="1"/>
</dbReference>
<evidence type="ECO:0000313" key="3">
    <source>
        <dbReference type="Proteomes" id="UP000523196"/>
    </source>
</evidence>